<accession>A0A1J5STZ7</accession>
<name>A0A1J5STZ7_9ZZZZ</name>
<protein>
    <recommendedName>
        <fullName evidence="1">DUF5777 domain-containing protein</fullName>
    </recommendedName>
</protein>
<dbReference type="InterPro" id="IPR045916">
    <property type="entry name" value="DUF5777"/>
</dbReference>
<dbReference type="AlphaFoldDB" id="A0A1J5STZ7"/>
<dbReference type="EMBL" id="MLJW01000053">
    <property type="protein sequence ID" value="OIR05092.1"/>
    <property type="molecule type" value="Genomic_DNA"/>
</dbReference>
<proteinExistence type="predicted"/>
<dbReference type="Pfam" id="PF19089">
    <property type="entry name" value="DUF5777"/>
    <property type="match status" value="1"/>
</dbReference>
<evidence type="ECO:0000259" key="1">
    <source>
        <dbReference type="Pfam" id="PF19089"/>
    </source>
</evidence>
<organism evidence="2">
    <name type="scientific">mine drainage metagenome</name>
    <dbReference type="NCBI Taxonomy" id="410659"/>
    <lineage>
        <taxon>unclassified sequences</taxon>
        <taxon>metagenomes</taxon>
        <taxon>ecological metagenomes</taxon>
    </lineage>
</organism>
<feature type="domain" description="DUF5777" evidence="1">
    <location>
        <begin position="55"/>
        <end position="324"/>
    </location>
</feature>
<sequence length="324" mass="36428">MKNIIQNIKSRLLIGTALSLLMLILSSSLMAQTDSVAATPETQTIKHVKPVKNTFYSPFIIDNQSVMVPVKGAIEMVIQHRFGTINNGYKDMWGLFAPSNMRLGVTYSPIKNLSVGGGLTKYNLTWDIEAKYAIIKQTPGKYPVSITYYANMDFDTRENVDSSLFKYNSQRYAFFNQIIIARKINERLSVQVAPSISHQNAVSGFYTKKDSTGTSTFQRMKFDHFAVAVSAKYSITPNTALIVDYNQPLTKHNTNNPCPSLSFGAEMHTSGHTFQIFFTNYYFLSPQQNNLYNQNAPFTYTKDAAGTTVQGGKFLLGFNITRLW</sequence>
<evidence type="ECO:0000313" key="2">
    <source>
        <dbReference type="EMBL" id="OIR05092.1"/>
    </source>
</evidence>
<reference evidence="2" key="1">
    <citation type="submission" date="2016-10" db="EMBL/GenBank/DDBJ databases">
        <title>Sequence of Gallionella enrichment culture.</title>
        <authorList>
            <person name="Poehlein A."/>
            <person name="Muehling M."/>
            <person name="Daniel R."/>
        </authorList>
    </citation>
    <scope>NUCLEOTIDE SEQUENCE</scope>
</reference>
<comment type="caution">
    <text evidence="2">The sequence shown here is derived from an EMBL/GenBank/DDBJ whole genome shotgun (WGS) entry which is preliminary data.</text>
</comment>
<gene>
    <name evidence="2" type="ORF">GALL_129080</name>
</gene>